<evidence type="ECO:0000313" key="3">
    <source>
        <dbReference type="EMBL" id="CAI5446072.1"/>
    </source>
</evidence>
<evidence type="ECO:0000256" key="1">
    <source>
        <dbReference type="SAM" id="MobiDB-lite"/>
    </source>
</evidence>
<keyword evidence="4" id="KW-1185">Reference proteome</keyword>
<proteinExistence type="predicted"/>
<comment type="caution">
    <text evidence="3">The sequence shown here is derived from an EMBL/GenBank/DDBJ whole genome shotgun (WGS) entry which is preliminary data.</text>
</comment>
<organism evidence="3 4">
    <name type="scientific">Caenorhabditis angaria</name>
    <dbReference type="NCBI Taxonomy" id="860376"/>
    <lineage>
        <taxon>Eukaryota</taxon>
        <taxon>Metazoa</taxon>
        <taxon>Ecdysozoa</taxon>
        <taxon>Nematoda</taxon>
        <taxon>Chromadorea</taxon>
        <taxon>Rhabditida</taxon>
        <taxon>Rhabditina</taxon>
        <taxon>Rhabditomorpha</taxon>
        <taxon>Rhabditoidea</taxon>
        <taxon>Rhabditidae</taxon>
        <taxon>Peloderinae</taxon>
        <taxon>Caenorhabditis</taxon>
    </lineage>
</organism>
<feature type="chain" id="PRO_5040267118" evidence="2">
    <location>
        <begin position="19"/>
        <end position="480"/>
    </location>
</feature>
<dbReference type="AlphaFoldDB" id="A0A9P1IIC7"/>
<accession>A0A9P1IIC7</accession>
<keyword evidence="2" id="KW-0732">Signal</keyword>
<sequence>MIFPLLLSFLLTHQGIQAYKDSVELTKDVRRLIIGATIEIKGQGYKSKLLDLYDKVNGSLVHASAFNTKHSMNATQLGFYFFVERKFDDVIDIDDNLMFTNHLLNETMYVHSVFTLKLRCIMNYTINYKYIVKSHYLPTNKEYEIVRMFIERPDDVINSTWKTPEGDEDLNPIPKAQNFSEEFCENLNFSDFLGEEEELADGSKFVGLLETNPGYNYTLGEFKDFLKIFFHKYQKTGKSSLKILTNDKSHVVFRCEVPLIYRTEKDSEFWTIDLEAIYHNSQWNFAKIFFNHNFMSNFPIYDRDAKNTAQLLRAEIISQLSGKVRRSGFDHESIDEVGFEIEVFENNSTYINVCPFLLAHPHPKNQYLKIKLPKTEGKMHFYTEITSHALIVNLYFPDDLGMKIRMKFGIGSANDLEQNDFVKWVTIICPETSGPPEGDFEIIERKEDEDDNENEEEEEYLQVQSYEVEDDKNMDEDPLT</sequence>
<protein>
    <submittedName>
        <fullName evidence="3">Uncharacterized protein</fullName>
    </submittedName>
</protein>
<feature type="signal peptide" evidence="2">
    <location>
        <begin position="1"/>
        <end position="18"/>
    </location>
</feature>
<feature type="region of interest" description="Disordered" evidence="1">
    <location>
        <begin position="432"/>
        <end position="480"/>
    </location>
</feature>
<name>A0A9P1IIC7_9PELO</name>
<evidence type="ECO:0000313" key="4">
    <source>
        <dbReference type="Proteomes" id="UP001152747"/>
    </source>
</evidence>
<evidence type="ECO:0000256" key="2">
    <source>
        <dbReference type="SAM" id="SignalP"/>
    </source>
</evidence>
<feature type="compositionally biased region" description="Acidic residues" evidence="1">
    <location>
        <begin position="447"/>
        <end position="460"/>
    </location>
</feature>
<reference evidence="3" key="1">
    <citation type="submission" date="2022-11" db="EMBL/GenBank/DDBJ databases">
        <authorList>
            <person name="Kikuchi T."/>
        </authorList>
    </citation>
    <scope>NUCLEOTIDE SEQUENCE</scope>
    <source>
        <strain evidence="3">PS1010</strain>
    </source>
</reference>
<feature type="compositionally biased region" description="Acidic residues" evidence="1">
    <location>
        <begin position="467"/>
        <end position="480"/>
    </location>
</feature>
<dbReference type="EMBL" id="CANHGI010000003">
    <property type="protein sequence ID" value="CAI5446072.1"/>
    <property type="molecule type" value="Genomic_DNA"/>
</dbReference>
<gene>
    <name evidence="3" type="ORF">CAMP_LOCUS8709</name>
</gene>
<dbReference type="Proteomes" id="UP001152747">
    <property type="component" value="Unassembled WGS sequence"/>
</dbReference>